<accession>C5BA49</accession>
<dbReference type="OrthoDB" id="6315040at2"/>
<dbReference type="KEGG" id="eic:NT01EI_1994"/>
<sequence>MGWASDTYADLTRQQYQDWKNRFYPQLKKMMDYAAGDRLLSDQLFRADRNTQSSLRSALSGQVNQMARYGTPVARDPQDNSLGLRTALAHAGAKNSIRDAAEDRQLNILTGGSAGVREQMRVGGST</sequence>
<reference evidence="1 2" key="2">
    <citation type="journal article" date="2012" name="J. Bacteriol.">
        <title>Genome Sequence of Edwardsiella ictaluri 93-146, a Strain Associated with a Natural Channel Catfish Outbreak of Enteric Septicemia of Catfish.</title>
        <authorList>
            <person name="Williams M.L."/>
            <person name="Gillaspy A.F."/>
            <person name="Dyer D.W."/>
            <person name="Thune R.L."/>
            <person name="Waldbieser G.C."/>
            <person name="Schuster S.C."/>
            <person name="Gipson J."/>
            <person name="Zaitshik J."/>
            <person name="Landry C."/>
            <person name="Banes M.M."/>
            <person name="Lawrence M.L."/>
        </authorList>
    </citation>
    <scope>NUCLEOTIDE SEQUENCE [LARGE SCALE GENOMIC DNA]</scope>
    <source>
        <strain evidence="1 2">93-146</strain>
    </source>
</reference>
<dbReference type="GeneID" id="69538931"/>
<name>C5BA49_EDWI9</name>
<dbReference type="PATRIC" id="fig|634503.3.peg.1781"/>
<dbReference type="HOGENOM" id="CLU_147275_0_0_6"/>
<protein>
    <submittedName>
        <fullName evidence="1">Uncharacterized protein</fullName>
    </submittedName>
</protein>
<reference evidence="2" key="1">
    <citation type="submission" date="2009-03" db="EMBL/GenBank/DDBJ databases">
        <title>Complete genome sequence of Edwardsiella ictaluri 93-146.</title>
        <authorList>
            <person name="Williams M.L."/>
            <person name="Gillaspy A.F."/>
            <person name="Dyer D.W."/>
            <person name="Thune R.L."/>
            <person name="Waldbieser G.C."/>
            <person name="Schuster S.C."/>
            <person name="Gipson J."/>
            <person name="Zaitshik J."/>
            <person name="Landry C."/>
            <person name="Lawrence M.L."/>
        </authorList>
    </citation>
    <scope>NUCLEOTIDE SEQUENCE [LARGE SCALE GENOMIC DNA]</scope>
    <source>
        <strain evidence="2">93-146</strain>
    </source>
</reference>
<proteinExistence type="predicted"/>
<dbReference type="RefSeq" id="WP_015871304.1">
    <property type="nucleotide sequence ID" value="NC_012779.2"/>
</dbReference>
<dbReference type="Proteomes" id="UP000001485">
    <property type="component" value="Chromosome"/>
</dbReference>
<evidence type="ECO:0000313" key="2">
    <source>
        <dbReference type="Proteomes" id="UP000001485"/>
    </source>
</evidence>
<organism evidence="1 2">
    <name type="scientific">Edwardsiella ictaluri (strain 93-146)</name>
    <dbReference type="NCBI Taxonomy" id="634503"/>
    <lineage>
        <taxon>Bacteria</taxon>
        <taxon>Pseudomonadati</taxon>
        <taxon>Pseudomonadota</taxon>
        <taxon>Gammaproteobacteria</taxon>
        <taxon>Enterobacterales</taxon>
        <taxon>Hafniaceae</taxon>
        <taxon>Edwardsiella</taxon>
    </lineage>
</organism>
<evidence type="ECO:0000313" key="1">
    <source>
        <dbReference type="EMBL" id="ACR69170.1"/>
    </source>
</evidence>
<dbReference type="EMBL" id="CP001600">
    <property type="protein sequence ID" value="ACR69170.1"/>
    <property type="molecule type" value="Genomic_DNA"/>
</dbReference>
<dbReference type="AlphaFoldDB" id="C5BA49"/>
<gene>
    <name evidence="1" type="ordered locus">NT01EI_1994</name>
</gene>